<evidence type="ECO:0000313" key="3">
    <source>
        <dbReference type="Proteomes" id="UP001209682"/>
    </source>
</evidence>
<keyword evidence="1" id="KW-0472">Membrane</keyword>
<reference evidence="2 3" key="1">
    <citation type="submission" date="2022-11" db="EMBL/GenBank/DDBJ databases">
        <title>Acinetobacter entericus sp. nov., isolated from the gut of the plastic-eating larvae of the Coleoptera insect Zophobas atratus.</title>
        <authorList>
            <person name="Dong X."/>
            <person name="Yang Y."/>
        </authorList>
    </citation>
    <scope>NUCLEOTIDE SEQUENCE [LARGE SCALE GENOMIC DNA]</scope>
    <source>
        <strain evidence="2 3">BIT-DXN8</strain>
    </source>
</reference>
<dbReference type="InterPro" id="IPR036259">
    <property type="entry name" value="MFS_trans_sf"/>
</dbReference>
<feature type="transmembrane region" description="Helical" evidence="1">
    <location>
        <begin position="39"/>
        <end position="58"/>
    </location>
</feature>
<evidence type="ECO:0008006" key="4">
    <source>
        <dbReference type="Google" id="ProtNLM"/>
    </source>
</evidence>
<dbReference type="Proteomes" id="UP001209682">
    <property type="component" value="Unassembled WGS sequence"/>
</dbReference>
<name>A0ABT3NIE8_9GAMM</name>
<protein>
    <recommendedName>
        <fullName evidence="4">Major facilitator superfamily (MFS) profile domain-containing protein</fullName>
    </recommendedName>
</protein>
<proteinExistence type="predicted"/>
<feature type="transmembrane region" description="Helical" evidence="1">
    <location>
        <begin position="70"/>
        <end position="91"/>
    </location>
</feature>
<comment type="caution">
    <text evidence="2">The sequence shown here is derived from an EMBL/GenBank/DDBJ whole genome shotgun (WGS) entry which is preliminary data.</text>
</comment>
<accession>A0ABT3NIE8</accession>
<dbReference type="EMBL" id="JAPEQW010000009">
    <property type="protein sequence ID" value="MCW8039338.1"/>
    <property type="molecule type" value="Genomic_DNA"/>
</dbReference>
<gene>
    <name evidence="2" type="ORF">OKC24_09240</name>
</gene>
<sequence length="94" mass="9998">MATQLQIILFVQGLGGSIGMVIAFTIIKDQYHVPAMGKRMPMVLAFLGLFPVAALLIGDGLQALGSWRNILIFLAVYGAIVLSATAFFIVAGNM</sequence>
<organism evidence="2 3">
    <name type="scientific">Acinetobacter entericus</name>
    <dbReference type="NCBI Taxonomy" id="2989714"/>
    <lineage>
        <taxon>Bacteria</taxon>
        <taxon>Pseudomonadati</taxon>
        <taxon>Pseudomonadota</taxon>
        <taxon>Gammaproteobacteria</taxon>
        <taxon>Moraxellales</taxon>
        <taxon>Moraxellaceae</taxon>
        <taxon>Acinetobacter</taxon>
    </lineage>
</organism>
<evidence type="ECO:0000313" key="2">
    <source>
        <dbReference type="EMBL" id="MCW8039338.1"/>
    </source>
</evidence>
<keyword evidence="1" id="KW-1133">Transmembrane helix</keyword>
<evidence type="ECO:0000256" key="1">
    <source>
        <dbReference type="SAM" id="Phobius"/>
    </source>
</evidence>
<keyword evidence="1" id="KW-0812">Transmembrane</keyword>
<dbReference type="RefSeq" id="WP_228257594.1">
    <property type="nucleotide sequence ID" value="NZ_JAPEQW010000009.1"/>
</dbReference>
<keyword evidence="3" id="KW-1185">Reference proteome</keyword>
<dbReference type="Gene3D" id="1.20.1720.10">
    <property type="entry name" value="Multidrug resistance protein D"/>
    <property type="match status" value="1"/>
</dbReference>
<dbReference type="SUPFAM" id="SSF103473">
    <property type="entry name" value="MFS general substrate transporter"/>
    <property type="match status" value="1"/>
</dbReference>
<feature type="transmembrane region" description="Helical" evidence="1">
    <location>
        <begin position="6"/>
        <end position="27"/>
    </location>
</feature>